<protein>
    <submittedName>
        <fullName evidence="1">Uncharacterized protein</fullName>
    </submittedName>
</protein>
<keyword evidence="2" id="KW-1185">Reference proteome</keyword>
<reference evidence="1 2" key="1">
    <citation type="submission" date="2023-05" db="EMBL/GenBank/DDBJ databases">
        <title>B98-5 Cell Line De Novo Hybrid Assembly: An Optical Mapping Approach.</title>
        <authorList>
            <person name="Kananen K."/>
            <person name="Auerbach J.A."/>
            <person name="Kautto E."/>
            <person name="Blachly J.S."/>
        </authorList>
    </citation>
    <scope>NUCLEOTIDE SEQUENCE [LARGE SCALE GENOMIC DNA]</scope>
    <source>
        <strain evidence="1">B95-8</strain>
        <tissue evidence="1">Cell line</tissue>
    </source>
</reference>
<proteinExistence type="predicted"/>
<sequence length="57" mass="6127">LLLDEDFRLPGNTFWAVMDGKTPSSLMSHFVEGSTGESTCSEEVAMPHVVNGKNEGA</sequence>
<evidence type="ECO:0000313" key="2">
    <source>
        <dbReference type="Proteomes" id="UP001266305"/>
    </source>
</evidence>
<dbReference type="Proteomes" id="UP001266305">
    <property type="component" value="Unassembled WGS sequence"/>
</dbReference>
<accession>A0ABQ9VJM0</accession>
<evidence type="ECO:0000313" key="1">
    <source>
        <dbReference type="EMBL" id="KAK2109564.1"/>
    </source>
</evidence>
<feature type="non-terminal residue" evidence="1">
    <location>
        <position position="1"/>
    </location>
</feature>
<name>A0ABQ9VJM0_SAGOE</name>
<gene>
    <name evidence="1" type="ORF">P7K49_009310</name>
</gene>
<organism evidence="1 2">
    <name type="scientific">Saguinus oedipus</name>
    <name type="common">Cotton-top tamarin</name>
    <name type="synonym">Oedipomidas oedipus</name>
    <dbReference type="NCBI Taxonomy" id="9490"/>
    <lineage>
        <taxon>Eukaryota</taxon>
        <taxon>Metazoa</taxon>
        <taxon>Chordata</taxon>
        <taxon>Craniata</taxon>
        <taxon>Vertebrata</taxon>
        <taxon>Euteleostomi</taxon>
        <taxon>Mammalia</taxon>
        <taxon>Eutheria</taxon>
        <taxon>Euarchontoglires</taxon>
        <taxon>Primates</taxon>
        <taxon>Haplorrhini</taxon>
        <taxon>Platyrrhini</taxon>
        <taxon>Cebidae</taxon>
        <taxon>Callitrichinae</taxon>
        <taxon>Saguinus</taxon>
    </lineage>
</organism>
<comment type="caution">
    <text evidence="1">The sequence shown here is derived from an EMBL/GenBank/DDBJ whole genome shotgun (WGS) entry which is preliminary data.</text>
</comment>
<feature type="non-terminal residue" evidence="1">
    <location>
        <position position="57"/>
    </location>
</feature>
<dbReference type="EMBL" id="JASSZA010000005">
    <property type="protein sequence ID" value="KAK2109564.1"/>
    <property type="molecule type" value="Genomic_DNA"/>
</dbReference>